<dbReference type="Proteomes" id="UP000000485">
    <property type="component" value="Chromosome"/>
</dbReference>
<keyword evidence="3" id="KW-1185">Reference proteome</keyword>
<keyword evidence="1" id="KW-0472">Membrane</keyword>
<keyword evidence="1" id="KW-1133">Transmembrane helix</keyword>
<feature type="transmembrane region" description="Helical" evidence="1">
    <location>
        <begin position="66"/>
        <end position="84"/>
    </location>
</feature>
<sequence>MDPLCGGTRAAYFTVTGQWSKAWFYNPLGPLAVIGVAAMALRATLGFAAHRWLVVDLVVSSRTTRFACALGVLAAFALGVRQQFLVDLLL</sequence>
<dbReference type="AlphaFoldDB" id="F8A2U1"/>
<reference evidence="3" key="1">
    <citation type="submission" date="2011-04" db="EMBL/GenBank/DDBJ databases">
        <title>Complete sequence of Cellvibrio gilvus ATCC 13127.</title>
        <authorList>
            <person name="Lucas S."/>
            <person name="Han J."/>
            <person name="Lapidus A."/>
            <person name="Cheng J.-F."/>
            <person name="Goodwin L."/>
            <person name="Pitluck S."/>
            <person name="Peters L."/>
            <person name="Munk A."/>
            <person name="Detter J.C."/>
            <person name="Han C."/>
            <person name="Tapia R."/>
            <person name="Land M."/>
            <person name="Hauser L."/>
            <person name="Kyrpides N."/>
            <person name="Ivanova N."/>
            <person name="Ovchinnikova G."/>
            <person name="Pagani I."/>
            <person name="Mead D."/>
            <person name="Brumm P."/>
            <person name="Woyke T."/>
        </authorList>
    </citation>
    <scope>NUCLEOTIDE SEQUENCE [LARGE SCALE GENOMIC DNA]</scope>
    <source>
        <strain evidence="3">ATCC 13127 / NRRL B-14078</strain>
    </source>
</reference>
<dbReference type="EMBL" id="CP002665">
    <property type="protein sequence ID" value="AEI10658.1"/>
    <property type="molecule type" value="Genomic_DNA"/>
</dbReference>
<dbReference type="InterPro" id="IPR021215">
    <property type="entry name" value="DUF2752"/>
</dbReference>
<dbReference type="STRING" id="593907.Celgi_0127"/>
<accession>F8A2U1</accession>
<protein>
    <submittedName>
        <fullName evidence="2">Uncharacterized protein</fullName>
    </submittedName>
</protein>
<name>F8A2U1_CELGA</name>
<evidence type="ECO:0000313" key="3">
    <source>
        <dbReference type="Proteomes" id="UP000000485"/>
    </source>
</evidence>
<proteinExistence type="predicted"/>
<gene>
    <name evidence="2" type="ordered locus">Celgi_0127</name>
</gene>
<dbReference type="Pfam" id="PF10825">
    <property type="entry name" value="DUF2752"/>
    <property type="match status" value="1"/>
</dbReference>
<dbReference type="KEGG" id="cga:Celgi_0127"/>
<feature type="transmembrane region" description="Helical" evidence="1">
    <location>
        <begin position="31"/>
        <end position="54"/>
    </location>
</feature>
<dbReference type="HOGENOM" id="CLU_2435474_0_0_11"/>
<evidence type="ECO:0000256" key="1">
    <source>
        <dbReference type="SAM" id="Phobius"/>
    </source>
</evidence>
<dbReference type="RefSeq" id="WP_013882188.1">
    <property type="nucleotide sequence ID" value="NC_015671.1"/>
</dbReference>
<keyword evidence="1" id="KW-0812">Transmembrane</keyword>
<evidence type="ECO:0000313" key="2">
    <source>
        <dbReference type="EMBL" id="AEI10658.1"/>
    </source>
</evidence>
<organism evidence="2 3">
    <name type="scientific">Cellulomonas gilvus (strain ATCC 13127 / NRRL B-14078)</name>
    <name type="common">Cellvibrio gilvus</name>
    <dbReference type="NCBI Taxonomy" id="593907"/>
    <lineage>
        <taxon>Bacteria</taxon>
        <taxon>Bacillati</taxon>
        <taxon>Actinomycetota</taxon>
        <taxon>Actinomycetes</taxon>
        <taxon>Micrococcales</taxon>
        <taxon>Cellulomonadaceae</taxon>
        <taxon>Cellulomonas</taxon>
    </lineage>
</organism>